<organism evidence="1 2">
    <name type="scientific">Tetranychus urticae</name>
    <name type="common">Two-spotted spider mite</name>
    <dbReference type="NCBI Taxonomy" id="32264"/>
    <lineage>
        <taxon>Eukaryota</taxon>
        <taxon>Metazoa</taxon>
        <taxon>Ecdysozoa</taxon>
        <taxon>Arthropoda</taxon>
        <taxon>Chelicerata</taxon>
        <taxon>Arachnida</taxon>
        <taxon>Acari</taxon>
        <taxon>Acariformes</taxon>
        <taxon>Trombidiformes</taxon>
        <taxon>Prostigmata</taxon>
        <taxon>Eleutherengona</taxon>
        <taxon>Raphignathae</taxon>
        <taxon>Tetranychoidea</taxon>
        <taxon>Tetranychidae</taxon>
        <taxon>Tetranychus</taxon>
    </lineage>
</organism>
<accession>A0A158P5B2</accession>
<keyword evidence="2" id="KW-1185">Reference proteome</keyword>
<dbReference type="Gene3D" id="3.30.420.10">
    <property type="entry name" value="Ribonuclease H-like superfamily/Ribonuclease H"/>
    <property type="match status" value="1"/>
</dbReference>
<reference evidence="2" key="1">
    <citation type="submission" date="2011-08" db="EMBL/GenBank/DDBJ databases">
        <authorList>
            <person name="Rombauts S."/>
        </authorList>
    </citation>
    <scope>NUCLEOTIDE SEQUENCE</scope>
    <source>
        <strain evidence="2">London</strain>
    </source>
</reference>
<dbReference type="AlphaFoldDB" id="A0A158P5B2"/>
<dbReference type="EMBL" id="CAEY01000378">
    <property type="status" value="NOT_ANNOTATED_CDS"/>
    <property type="molecule type" value="Genomic_DNA"/>
</dbReference>
<protein>
    <recommendedName>
        <fullName evidence="3">Tc1-like transposase DDE domain-containing protein</fullName>
    </recommendedName>
</protein>
<evidence type="ECO:0000313" key="1">
    <source>
        <dbReference type="EnsemblMetazoa" id="tetur18g03935.1"/>
    </source>
</evidence>
<sequence length="350" mass="40526">MFNKAERDALAERVISFYCDSGAFDSNVTWQHFKPEGIPKTTFYRIIQRYNDEKKVKTNSPPGRPVKIMTPKVLSAVQNLYTDNPSITETEAAKKMKLTESTLGHIKRKKLKMKSRVKITKPKATQEQQNRSIKNSGKLYRKLYRKKGTVLIIDDETYVPADPSQVPGRHFFTCSDPENVPIEHKIKQKSKFPKRFLVWQAIDEFGNVSRPFITESTMKSDIYIKHCLKSILSKFIKKYHPNSPVLFWPDMATVHYAKPVMQWLAENDIDFVEKDENCPNLPQARPIEKFWALCKAEYAKEKNTASNLEEFKKTWTKISKKVARRSGLNLMKGVRSKLLKISQNGVFSVK</sequence>
<dbReference type="GO" id="GO:0003676">
    <property type="term" value="F:nucleic acid binding"/>
    <property type="evidence" value="ECO:0007669"/>
    <property type="project" value="InterPro"/>
</dbReference>
<evidence type="ECO:0008006" key="3">
    <source>
        <dbReference type="Google" id="ProtNLM"/>
    </source>
</evidence>
<proteinExistence type="predicted"/>
<name>A0A158P5B2_TETUR</name>
<dbReference type="EnsemblMetazoa" id="tetur18g03935.1">
    <property type="protein sequence ID" value="tetur18g03935.1"/>
    <property type="gene ID" value="tetur18g03935"/>
</dbReference>
<reference evidence="1" key="2">
    <citation type="submission" date="2016-04" db="UniProtKB">
        <authorList>
            <consortium name="EnsemblMetazoa"/>
        </authorList>
    </citation>
    <scope>IDENTIFICATION</scope>
</reference>
<evidence type="ECO:0000313" key="2">
    <source>
        <dbReference type="Proteomes" id="UP000015104"/>
    </source>
</evidence>
<dbReference type="STRING" id="32264.A0A158P5B2"/>
<dbReference type="Proteomes" id="UP000015104">
    <property type="component" value="Unassembled WGS sequence"/>
</dbReference>
<dbReference type="InterPro" id="IPR036397">
    <property type="entry name" value="RNaseH_sf"/>
</dbReference>